<dbReference type="STRING" id="436010.A0A167WIL5"/>
<dbReference type="Proteomes" id="UP000076532">
    <property type="component" value="Unassembled WGS sequence"/>
</dbReference>
<evidence type="ECO:0000313" key="11">
    <source>
        <dbReference type="EMBL" id="KZP06143.1"/>
    </source>
</evidence>
<evidence type="ECO:0000256" key="2">
    <source>
        <dbReference type="ARBA" id="ARBA00009575"/>
    </source>
</evidence>
<dbReference type="Pfam" id="PF12597">
    <property type="entry name" value="Cox20"/>
    <property type="match status" value="1"/>
</dbReference>
<organism evidence="11 12">
    <name type="scientific">Athelia psychrophila</name>
    <dbReference type="NCBI Taxonomy" id="1759441"/>
    <lineage>
        <taxon>Eukaryota</taxon>
        <taxon>Fungi</taxon>
        <taxon>Dikarya</taxon>
        <taxon>Basidiomycota</taxon>
        <taxon>Agaricomycotina</taxon>
        <taxon>Agaricomycetes</taxon>
        <taxon>Agaricomycetidae</taxon>
        <taxon>Atheliales</taxon>
        <taxon>Atheliaceae</taxon>
        <taxon>Athelia</taxon>
    </lineage>
</organism>
<keyword evidence="12" id="KW-1185">Reference proteome</keyword>
<dbReference type="EMBL" id="KV417802">
    <property type="protein sequence ID" value="KZP06143.1"/>
    <property type="molecule type" value="Genomic_DNA"/>
</dbReference>
<evidence type="ECO:0000256" key="3">
    <source>
        <dbReference type="ARBA" id="ARBA00017689"/>
    </source>
</evidence>
<evidence type="ECO:0000256" key="7">
    <source>
        <dbReference type="ARBA" id="ARBA00023128"/>
    </source>
</evidence>
<evidence type="ECO:0000256" key="5">
    <source>
        <dbReference type="ARBA" id="ARBA00022792"/>
    </source>
</evidence>
<reference evidence="11 12" key="1">
    <citation type="journal article" date="2016" name="Mol. Biol. Evol.">
        <title>Comparative Genomics of Early-Diverging Mushroom-Forming Fungi Provides Insights into the Origins of Lignocellulose Decay Capabilities.</title>
        <authorList>
            <person name="Nagy L.G."/>
            <person name="Riley R."/>
            <person name="Tritt A."/>
            <person name="Adam C."/>
            <person name="Daum C."/>
            <person name="Floudas D."/>
            <person name="Sun H."/>
            <person name="Yadav J.S."/>
            <person name="Pangilinan J."/>
            <person name="Larsson K.H."/>
            <person name="Matsuura K."/>
            <person name="Barry K."/>
            <person name="Labutti K."/>
            <person name="Kuo R."/>
            <person name="Ohm R.A."/>
            <person name="Bhattacharya S.S."/>
            <person name="Shirouzu T."/>
            <person name="Yoshinaga Y."/>
            <person name="Martin F.M."/>
            <person name="Grigoriev I.V."/>
            <person name="Hibbett D.S."/>
        </authorList>
    </citation>
    <scope>NUCLEOTIDE SEQUENCE [LARGE SCALE GENOMIC DNA]</scope>
    <source>
        <strain evidence="11 12">CBS 109695</strain>
    </source>
</reference>
<dbReference type="GO" id="GO:0005743">
    <property type="term" value="C:mitochondrial inner membrane"/>
    <property type="evidence" value="ECO:0007669"/>
    <property type="project" value="UniProtKB-SubCell"/>
</dbReference>
<evidence type="ECO:0000256" key="6">
    <source>
        <dbReference type="ARBA" id="ARBA00022989"/>
    </source>
</evidence>
<evidence type="ECO:0000256" key="9">
    <source>
        <dbReference type="SAM" id="MobiDB-lite"/>
    </source>
</evidence>
<feature type="transmembrane region" description="Helical" evidence="10">
    <location>
        <begin position="69"/>
        <end position="88"/>
    </location>
</feature>
<evidence type="ECO:0000256" key="10">
    <source>
        <dbReference type="SAM" id="Phobius"/>
    </source>
</evidence>
<gene>
    <name evidence="11" type="ORF">FIBSPDRAFT_764884</name>
</gene>
<sequence length="130" mass="14046">MSTSSTLPEKRELPVPENPPVYQVETTGSHDRVAAFERIPCARNSLMGGIGTGVGVGVIRGLTASDRVAFNWALLSFMVVGVGSWYICQSRRMEEKQKVERIMEALPKRFVKKKNPDGSDAGPAADAAAP</sequence>
<accession>A0A167WIL5</accession>
<comment type="subcellular location">
    <subcellularLocation>
        <location evidence="1">Mitochondrion inner membrane</location>
    </subcellularLocation>
</comment>
<dbReference type="GO" id="GO:0033617">
    <property type="term" value="P:mitochondrial respiratory chain complex IV assembly"/>
    <property type="evidence" value="ECO:0007669"/>
    <property type="project" value="InterPro"/>
</dbReference>
<feature type="compositionally biased region" description="Low complexity" evidence="9">
    <location>
        <begin position="118"/>
        <end position="130"/>
    </location>
</feature>
<dbReference type="AlphaFoldDB" id="A0A167WIL5"/>
<dbReference type="PANTHER" id="PTHR31586">
    <property type="entry name" value="CYTOCHROME C OXIDASE PROTEIN 20"/>
    <property type="match status" value="1"/>
</dbReference>
<keyword evidence="7" id="KW-0496">Mitochondrion</keyword>
<name>A0A167WIL5_9AGAM</name>
<keyword evidence="8 10" id="KW-0472">Membrane</keyword>
<evidence type="ECO:0000256" key="8">
    <source>
        <dbReference type="ARBA" id="ARBA00023136"/>
    </source>
</evidence>
<comment type="similarity">
    <text evidence="2">Belongs to the COX20 family.</text>
</comment>
<evidence type="ECO:0000313" key="12">
    <source>
        <dbReference type="Proteomes" id="UP000076532"/>
    </source>
</evidence>
<dbReference type="PANTHER" id="PTHR31586:SF1">
    <property type="entry name" value="CYTOCHROME C OXIDASE ASSEMBLY PROTEIN COX20, MITOCHONDRIAL"/>
    <property type="match status" value="1"/>
</dbReference>
<dbReference type="OrthoDB" id="14603at2759"/>
<protein>
    <recommendedName>
        <fullName evidence="3">Cytochrome c oxidase assembly protein COX20, mitochondrial</fullName>
    </recommendedName>
</protein>
<keyword evidence="5" id="KW-0999">Mitochondrion inner membrane</keyword>
<keyword evidence="6 10" id="KW-1133">Transmembrane helix</keyword>
<evidence type="ECO:0000256" key="4">
    <source>
        <dbReference type="ARBA" id="ARBA00022692"/>
    </source>
</evidence>
<dbReference type="InterPro" id="IPR022533">
    <property type="entry name" value="Cox20"/>
</dbReference>
<evidence type="ECO:0000256" key="1">
    <source>
        <dbReference type="ARBA" id="ARBA00004273"/>
    </source>
</evidence>
<keyword evidence="4 10" id="KW-0812">Transmembrane</keyword>
<feature type="region of interest" description="Disordered" evidence="9">
    <location>
        <begin position="110"/>
        <end position="130"/>
    </location>
</feature>
<proteinExistence type="inferred from homology"/>